<accession>A0ABW0MBZ2</accession>
<dbReference type="InterPro" id="IPR041413">
    <property type="entry name" value="MLTR_LBD"/>
</dbReference>
<reference evidence="3" key="1">
    <citation type="journal article" date="2019" name="Int. J. Syst. Evol. Microbiol.">
        <title>The Global Catalogue of Microorganisms (GCM) 10K type strain sequencing project: providing services to taxonomists for standard genome sequencing and annotation.</title>
        <authorList>
            <consortium name="The Broad Institute Genomics Platform"/>
            <consortium name="The Broad Institute Genome Sequencing Center for Infectious Disease"/>
            <person name="Wu L."/>
            <person name="Ma J."/>
        </authorList>
    </citation>
    <scope>NUCLEOTIDE SEQUENCE [LARGE SCALE GENOMIC DNA]</scope>
    <source>
        <strain evidence="3">JCM 17066</strain>
    </source>
</reference>
<dbReference type="PANTHER" id="PTHR35010:SF2">
    <property type="entry name" value="BLL4672 PROTEIN"/>
    <property type="match status" value="1"/>
</dbReference>
<evidence type="ECO:0000259" key="1">
    <source>
        <dbReference type="PROSITE" id="PS50943"/>
    </source>
</evidence>
<protein>
    <submittedName>
        <fullName evidence="2">Helix-turn-helix transcriptional regulator</fullName>
    </submittedName>
</protein>
<dbReference type="RefSeq" id="WP_378998560.1">
    <property type="nucleotide sequence ID" value="NZ_JBHSMT010000026.1"/>
</dbReference>
<evidence type="ECO:0000313" key="2">
    <source>
        <dbReference type="EMBL" id="MFC5475359.1"/>
    </source>
</evidence>
<gene>
    <name evidence="2" type="ORF">ACFPM8_15470</name>
</gene>
<dbReference type="InterPro" id="IPR010982">
    <property type="entry name" value="Lambda_DNA-bd_dom_sf"/>
</dbReference>
<dbReference type="Pfam" id="PF17765">
    <property type="entry name" value="MLTR_LBD"/>
    <property type="match status" value="1"/>
</dbReference>
<comment type="caution">
    <text evidence="2">The sequence shown here is derived from an EMBL/GenBank/DDBJ whole genome shotgun (WGS) entry which is preliminary data.</text>
</comment>
<dbReference type="Gene3D" id="1.10.260.40">
    <property type="entry name" value="lambda repressor-like DNA-binding domains"/>
    <property type="match status" value="1"/>
</dbReference>
<dbReference type="SUPFAM" id="SSF47413">
    <property type="entry name" value="lambda repressor-like DNA-binding domains"/>
    <property type="match status" value="1"/>
</dbReference>
<feature type="domain" description="HTH cro/C1-type" evidence="1">
    <location>
        <begin position="38"/>
        <end position="85"/>
    </location>
</feature>
<evidence type="ECO:0000313" key="3">
    <source>
        <dbReference type="Proteomes" id="UP001596045"/>
    </source>
</evidence>
<dbReference type="SMART" id="SM00530">
    <property type="entry name" value="HTH_XRE"/>
    <property type="match status" value="1"/>
</dbReference>
<dbReference type="Pfam" id="PF13560">
    <property type="entry name" value="HTH_31"/>
    <property type="match status" value="1"/>
</dbReference>
<dbReference type="PROSITE" id="PS50943">
    <property type="entry name" value="HTH_CROC1"/>
    <property type="match status" value="1"/>
</dbReference>
<keyword evidence="3" id="KW-1185">Reference proteome</keyword>
<name>A0ABW0MBZ2_9BURK</name>
<proteinExistence type="predicted"/>
<dbReference type="CDD" id="cd00093">
    <property type="entry name" value="HTH_XRE"/>
    <property type="match status" value="1"/>
</dbReference>
<organism evidence="2 3">
    <name type="scientific">Paraherbaspirillum soli</name>
    <dbReference type="NCBI Taxonomy" id="631222"/>
    <lineage>
        <taxon>Bacteria</taxon>
        <taxon>Pseudomonadati</taxon>
        <taxon>Pseudomonadota</taxon>
        <taxon>Betaproteobacteria</taxon>
        <taxon>Burkholderiales</taxon>
        <taxon>Oxalobacteraceae</taxon>
        <taxon>Paraherbaspirillum</taxon>
    </lineage>
</organism>
<dbReference type="InterPro" id="IPR001387">
    <property type="entry name" value="Cro/C1-type_HTH"/>
</dbReference>
<dbReference type="Proteomes" id="UP001596045">
    <property type="component" value="Unassembled WGS sequence"/>
</dbReference>
<dbReference type="EMBL" id="JBHSMT010000026">
    <property type="protein sequence ID" value="MFC5475359.1"/>
    <property type="molecule type" value="Genomic_DNA"/>
</dbReference>
<sequence>MDQTSRRKALGAFIKTQRLQLSPAELGLGAGSRRRTPGLRREELAQLCNISVTWYTWIEQGRTVSVSAPALARIAEALRLSPAKRAYLFELSGKKDPSQQDILQQEIPDEILAVASNIKTPAYLLDRYWNAVAWNRPARNLFAGWLDQKSGPKNLLEYTFCTPQAMTLISDWEQRARRLVAEFRADCGLLLDEPQIAELVTRLCTNSAAFKRAWNSHDVIEKEGGERRFNHPTLGQLSYQQVNLRVANRPELKLVVLLPA</sequence>
<dbReference type="Gene3D" id="3.30.450.180">
    <property type="match status" value="1"/>
</dbReference>
<dbReference type="PANTHER" id="PTHR35010">
    <property type="entry name" value="BLL4672 PROTEIN-RELATED"/>
    <property type="match status" value="1"/>
</dbReference>